<reference evidence="1 2" key="1">
    <citation type="submission" date="2013-09" db="EMBL/GenBank/DDBJ databases">
        <title>Corchorus capsularis genome sequencing.</title>
        <authorList>
            <person name="Alam M."/>
            <person name="Haque M.S."/>
            <person name="Islam M.S."/>
            <person name="Emdad E.M."/>
            <person name="Islam M.M."/>
            <person name="Ahmed B."/>
            <person name="Halim A."/>
            <person name="Hossen Q.M.M."/>
            <person name="Hossain M.Z."/>
            <person name="Ahmed R."/>
            <person name="Khan M.M."/>
            <person name="Islam R."/>
            <person name="Rashid M.M."/>
            <person name="Khan S.A."/>
            <person name="Rahman M.S."/>
            <person name="Alam M."/>
        </authorList>
    </citation>
    <scope>NUCLEOTIDE SEQUENCE [LARGE SCALE GENOMIC DNA]</scope>
    <source>
        <strain evidence="2">cv. CVL-1</strain>
        <tissue evidence="1">Whole seedling</tissue>
    </source>
</reference>
<dbReference type="EMBL" id="AWWV01012978">
    <property type="protein sequence ID" value="OMO63263.1"/>
    <property type="molecule type" value="Genomic_DNA"/>
</dbReference>
<dbReference type="Proteomes" id="UP000188268">
    <property type="component" value="Unassembled WGS sequence"/>
</dbReference>
<gene>
    <name evidence="1" type="ORF">CCACVL1_22423</name>
</gene>
<evidence type="ECO:0000313" key="2">
    <source>
        <dbReference type="Proteomes" id="UP000188268"/>
    </source>
</evidence>
<dbReference type="Gramene" id="OMO63263">
    <property type="protein sequence ID" value="OMO63263"/>
    <property type="gene ID" value="CCACVL1_22423"/>
</dbReference>
<evidence type="ECO:0000313" key="1">
    <source>
        <dbReference type="EMBL" id="OMO63263.1"/>
    </source>
</evidence>
<dbReference type="AlphaFoldDB" id="A0A1R3GYU8"/>
<name>A0A1R3GYU8_COCAP</name>
<organism evidence="1 2">
    <name type="scientific">Corchorus capsularis</name>
    <name type="common">Jute</name>
    <dbReference type="NCBI Taxonomy" id="210143"/>
    <lineage>
        <taxon>Eukaryota</taxon>
        <taxon>Viridiplantae</taxon>
        <taxon>Streptophyta</taxon>
        <taxon>Embryophyta</taxon>
        <taxon>Tracheophyta</taxon>
        <taxon>Spermatophyta</taxon>
        <taxon>Magnoliopsida</taxon>
        <taxon>eudicotyledons</taxon>
        <taxon>Gunneridae</taxon>
        <taxon>Pentapetalae</taxon>
        <taxon>rosids</taxon>
        <taxon>malvids</taxon>
        <taxon>Malvales</taxon>
        <taxon>Malvaceae</taxon>
        <taxon>Grewioideae</taxon>
        <taxon>Apeibeae</taxon>
        <taxon>Corchorus</taxon>
    </lineage>
</organism>
<sequence length="44" mass="4942">MKNTRAMKKASEMLHTHLLIEPSISKRMGCDAAKTKIQIEEDGV</sequence>
<comment type="caution">
    <text evidence="1">The sequence shown here is derived from an EMBL/GenBank/DDBJ whole genome shotgun (WGS) entry which is preliminary data.</text>
</comment>
<proteinExistence type="predicted"/>
<accession>A0A1R3GYU8</accession>
<protein>
    <submittedName>
        <fullName evidence="1">Uncharacterized protein</fullName>
    </submittedName>
</protein>
<keyword evidence="2" id="KW-1185">Reference proteome</keyword>